<protein>
    <submittedName>
        <fullName evidence="4">ABC transporter</fullName>
    </submittedName>
</protein>
<evidence type="ECO:0000256" key="1">
    <source>
        <dbReference type="ARBA" id="ARBA00022741"/>
    </source>
</evidence>
<evidence type="ECO:0000313" key="5">
    <source>
        <dbReference type="Proteomes" id="UP000242175"/>
    </source>
</evidence>
<dbReference type="AlphaFoldDB" id="A0A220VF82"/>
<keyword evidence="5" id="KW-1185">Reference proteome</keyword>
<dbReference type="EMBL" id="CP022356">
    <property type="protein sequence ID" value="ASK78961.1"/>
    <property type="molecule type" value="Genomic_DNA"/>
</dbReference>
<evidence type="ECO:0000256" key="2">
    <source>
        <dbReference type="ARBA" id="ARBA00022840"/>
    </source>
</evidence>
<dbReference type="PANTHER" id="PTHR43119:SF1">
    <property type="entry name" value="ABC TRANSPORTER DOMAIN-CONTAINING PROTEIN"/>
    <property type="match status" value="1"/>
</dbReference>
<organism evidence="4 5">
    <name type="scientific">Paraphotobacterium marinum</name>
    <dbReference type="NCBI Taxonomy" id="1755811"/>
    <lineage>
        <taxon>Bacteria</taxon>
        <taxon>Pseudomonadati</taxon>
        <taxon>Pseudomonadota</taxon>
        <taxon>Gammaproteobacteria</taxon>
        <taxon>Vibrionales</taxon>
        <taxon>Vibrionaceae</taxon>
        <taxon>Paraphotobacterium</taxon>
    </lineage>
</organism>
<dbReference type="InterPro" id="IPR003439">
    <property type="entry name" value="ABC_transporter-like_ATP-bd"/>
</dbReference>
<dbReference type="RefSeq" id="WP_089073869.1">
    <property type="nucleotide sequence ID" value="NZ_CBCSAM010000006.1"/>
</dbReference>
<dbReference type="InterPro" id="IPR003593">
    <property type="entry name" value="AAA+_ATPase"/>
</dbReference>
<dbReference type="InterPro" id="IPR017871">
    <property type="entry name" value="ABC_transporter-like_CS"/>
</dbReference>
<dbReference type="PANTHER" id="PTHR43119">
    <property type="entry name" value="ABC TRANSPORT PROTEIN ATP-BINDING COMPONENT-RELATED"/>
    <property type="match status" value="1"/>
</dbReference>
<dbReference type="Gene3D" id="3.40.50.300">
    <property type="entry name" value="P-loop containing nucleotide triphosphate hydrolases"/>
    <property type="match status" value="1"/>
</dbReference>
<dbReference type="SUPFAM" id="SSF52540">
    <property type="entry name" value="P-loop containing nucleoside triphosphate hydrolases"/>
    <property type="match status" value="1"/>
</dbReference>
<sequence length="207" mass="23952">MTFKNRFCCENLTSGFEKNKTKTLSFDLFTNQHLTIQGQSGSGKSTILKVLATLFPKKSGKLFWNDQEITTANFAYWRQKINYLPQEPVMGAISIYEALMLPWQLNIIKQQKPDKKYLKSMLSEFGFDQIDLDKEVKLLSGGEKQRICFIRGSLMKRPIWLLDEPTSALDRELTLLLIKHLKSQNVLSISISHDPLWINAFKHVHIM</sequence>
<dbReference type="SMART" id="SM00382">
    <property type="entry name" value="AAA"/>
    <property type="match status" value="1"/>
</dbReference>
<keyword evidence="2" id="KW-0067">ATP-binding</keyword>
<dbReference type="PROSITE" id="PS50893">
    <property type="entry name" value="ABC_TRANSPORTER_2"/>
    <property type="match status" value="1"/>
</dbReference>
<feature type="domain" description="ABC transporter" evidence="3">
    <location>
        <begin position="1"/>
        <end position="206"/>
    </location>
</feature>
<reference evidence="4 5" key="1">
    <citation type="journal article" date="2016" name="Int. J. Syst. Evol. Microbiol.">
        <title>Paraphotobacterium marinum gen. nov., sp. nov., a member of the family Vibrionaceae, isolated from surface seawater.</title>
        <authorList>
            <person name="Huang Z."/>
            <person name="Dong C."/>
            <person name="Shao Z."/>
        </authorList>
    </citation>
    <scope>NUCLEOTIDE SEQUENCE [LARGE SCALE GENOMIC DNA]</scope>
    <source>
        <strain evidence="4 5">NSCS20N07D</strain>
    </source>
</reference>
<name>A0A220VF82_9GAMM</name>
<dbReference type="Pfam" id="PF00005">
    <property type="entry name" value="ABC_tran"/>
    <property type="match status" value="1"/>
</dbReference>
<dbReference type="PROSITE" id="PS00211">
    <property type="entry name" value="ABC_TRANSPORTER_1"/>
    <property type="match status" value="1"/>
</dbReference>
<keyword evidence="1" id="KW-0547">Nucleotide-binding</keyword>
<gene>
    <name evidence="4" type="ORF">CF386_07795</name>
</gene>
<accession>A0A220VF82</accession>
<dbReference type="KEGG" id="pmai:CF386_07795"/>
<evidence type="ECO:0000313" key="4">
    <source>
        <dbReference type="EMBL" id="ASK78961.1"/>
    </source>
</evidence>
<dbReference type="GO" id="GO:0005524">
    <property type="term" value="F:ATP binding"/>
    <property type="evidence" value="ECO:0007669"/>
    <property type="project" value="UniProtKB-KW"/>
</dbReference>
<evidence type="ECO:0000259" key="3">
    <source>
        <dbReference type="PROSITE" id="PS50893"/>
    </source>
</evidence>
<dbReference type="InterPro" id="IPR027417">
    <property type="entry name" value="P-loop_NTPase"/>
</dbReference>
<dbReference type="OrthoDB" id="4408248at2"/>
<proteinExistence type="predicted"/>
<dbReference type="Proteomes" id="UP000242175">
    <property type="component" value="Chromosome small"/>
</dbReference>
<dbReference type="GO" id="GO:0016887">
    <property type="term" value="F:ATP hydrolysis activity"/>
    <property type="evidence" value="ECO:0007669"/>
    <property type="project" value="InterPro"/>
</dbReference>